<dbReference type="SUPFAM" id="SSF55811">
    <property type="entry name" value="Nudix"/>
    <property type="match status" value="1"/>
</dbReference>
<gene>
    <name evidence="3" type="ORF">MNBD_GAMMA21-2642</name>
</gene>
<accession>A0A3B1B574</accession>
<protein>
    <recommendedName>
        <fullName evidence="2">Nudix hydrolase domain-containing protein</fullName>
    </recommendedName>
</protein>
<evidence type="ECO:0000313" key="3">
    <source>
        <dbReference type="EMBL" id="VAX01425.1"/>
    </source>
</evidence>
<name>A0A3B1B574_9ZZZZ</name>
<dbReference type="InterPro" id="IPR020084">
    <property type="entry name" value="NUDIX_hydrolase_CS"/>
</dbReference>
<evidence type="ECO:0000259" key="2">
    <source>
        <dbReference type="PROSITE" id="PS51462"/>
    </source>
</evidence>
<dbReference type="EMBL" id="UOFR01000084">
    <property type="protein sequence ID" value="VAX01425.1"/>
    <property type="molecule type" value="Genomic_DNA"/>
</dbReference>
<organism evidence="3">
    <name type="scientific">hydrothermal vent metagenome</name>
    <dbReference type="NCBI Taxonomy" id="652676"/>
    <lineage>
        <taxon>unclassified sequences</taxon>
        <taxon>metagenomes</taxon>
        <taxon>ecological metagenomes</taxon>
    </lineage>
</organism>
<reference evidence="3" key="1">
    <citation type="submission" date="2018-06" db="EMBL/GenBank/DDBJ databases">
        <authorList>
            <person name="Zhirakovskaya E."/>
        </authorList>
    </citation>
    <scope>NUCLEOTIDE SEQUENCE</scope>
</reference>
<dbReference type="InterPro" id="IPR015797">
    <property type="entry name" value="NUDIX_hydrolase-like_dom_sf"/>
</dbReference>
<proteinExistence type="predicted"/>
<dbReference type="Pfam" id="PF00293">
    <property type="entry name" value="NUDIX"/>
    <property type="match status" value="1"/>
</dbReference>
<dbReference type="GO" id="GO:0016787">
    <property type="term" value="F:hydrolase activity"/>
    <property type="evidence" value="ECO:0007669"/>
    <property type="project" value="UniProtKB-KW"/>
</dbReference>
<dbReference type="InterPro" id="IPR000086">
    <property type="entry name" value="NUDIX_hydrolase_dom"/>
</dbReference>
<dbReference type="PANTHER" id="PTHR43222:SF2">
    <property type="entry name" value="NUDIX HYDROLASE 23, CHLOROPLASTIC"/>
    <property type="match status" value="1"/>
</dbReference>
<dbReference type="PANTHER" id="PTHR43222">
    <property type="entry name" value="NUDIX HYDROLASE 23"/>
    <property type="match status" value="1"/>
</dbReference>
<keyword evidence="1" id="KW-0378">Hydrolase</keyword>
<dbReference type="AlphaFoldDB" id="A0A3B1B574"/>
<dbReference type="PROSITE" id="PS00893">
    <property type="entry name" value="NUDIX_BOX"/>
    <property type="match status" value="1"/>
</dbReference>
<feature type="domain" description="Nudix hydrolase" evidence="2">
    <location>
        <begin position="36"/>
        <end position="157"/>
    </location>
</feature>
<sequence length="160" mass="18493">MNFCPECGAEIKKKIIDGIDRFYCDQPKCNFISWDNPVPVVAAIVEYENKILLAQNASWRNGRYSFITGYLERCEHPEMAAIREVKEELGLDAEVKNFVGHFNFVDKNQIIIVYSVTAEGTINLNSELCDFRLFDEQEILEYLFTYPAFAQSIIKKYLAI</sequence>
<dbReference type="Gene3D" id="3.90.79.10">
    <property type="entry name" value="Nucleoside Triphosphate Pyrophosphohydrolase"/>
    <property type="match status" value="1"/>
</dbReference>
<evidence type="ECO:0000256" key="1">
    <source>
        <dbReference type="ARBA" id="ARBA00022801"/>
    </source>
</evidence>
<dbReference type="PROSITE" id="PS51462">
    <property type="entry name" value="NUDIX"/>
    <property type="match status" value="1"/>
</dbReference>